<dbReference type="InterPro" id="IPR000253">
    <property type="entry name" value="FHA_dom"/>
</dbReference>
<feature type="compositionally biased region" description="Acidic residues" evidence="1">
    <location>
        <begin position="376"/>
        <end position="388"/>
    </location>
</feature>
<dbReference type="EMBL" id="MCFJ01000003">
    <property type="protein sequence ID" value="ORY68921.1"/>
    <property type="molecule type" value="Genomic_DNA"/>
</dbReference>
<feature type="compositionally biased region" description="Basic and acidic residues" evidence="1">
    <location>
        <begin position="255"/>
        <end position="264"/>
    </location>
</feature>
<dbReference type="SUPFAM" id="SSF49879">
    <property type="entry name" value="SMAD/FHA domain"/>
    <property type="match status" value="1"/>
</dbReference>
<feature type="region of interest" description="Disordered" evidence="1">
    <location>
        <begin position="532"/>
        <end position="551"/>
    </location>
</feature>
<dbReference type="InterPro" id="IPR008984">
    <property type="entry name" value="SMAD_FHA_dom_sf"/>
</dbReference>
<evidence type="ECO:0000313" key="3">
    <source>
        <dbReference type="EMBL" id="ORY68921.1"/>
    </source>
</evidence>
<feature type="region of interest" description="Disordered" evidence="1">
    <location>
        <begin position="622"/>
        <end position="664"/>
    </location>
</feature>
<dbReference type="GO" id="GO:0005737">
    <property type="term" value="C:cytoplasm"/>
    <property type="evidence" value="ECO:0007669"/>
    <property type="project" value="TreeGrafter"/>
</dbReference>
<feature type="compositionally biased region" description="Acidic residues" evidence="1">
    <location>
        <begin position="333"/>
        <end position="351"/>
    </location>
</feature>
<organism evidence="3 4">
    <name type="scientific">Pseudomassariella vexata</name>
    <dbReference type="NCBI Taxonomy" id="1141098"/>
    <lineage>
        <taxon>Eukaryota</taxon>
        <taxon>Fungi</taxon>
        <taxon>Dikarya</taxon>
        <taxon>Ascomycota</taxon>
        <taxon>Pezizomycotina</taxon>
        <taxon>Sordariomycetes</taxon>
        <taxon>Xylariomycetidae</taxon>
        <taxon>Amphisphaeriales</taxon>
        <taxon>Pseudomassariaceae</taxon>
        <taxon>Pseudomassariella</taxon>
    </lineage>
</organism>
<reference evidence="3 4" key="1">
    <citation type="submission" date="2016-07" db="EMBL/GenBank/DDBJ databases">
        <title>Pervasive Adenine N6-methylation of Active Genes in Fungi.</title>
        <authorList>
            <consortium name="DOE Joint Genome Institute"/>
            <person name="Mondo S.J."/>
            <person name="Dannebaum R.O."/>
            <person name="Kuo R.C."/>
            <person name="Labutti K."/>
            <person name="Haridas S."/>
            <person name="Kuo A."/>
            <person name="Salamov A."/>
            <person name="Ahrendt S.R."/>
            <person name="Lipzen A."/>
            <person name="Sullivan W."/>
            <person name="Andreopoulos W.B."/>
            <person name="Clum A."/>
            <person name="Lindquist E."/>
            <person name="Daum C."/>
            <person name="Ramamoorthy G.K."/>
            <person name="Gryganskyi A."/>
            <person name="Culley D."/>
            <person name="Magnuson J.K."/>
            <person name="James T.Y."/>
            <person name="O'Malley M.A."/>
            <person name="Stajich J.E."/>
            <person name="Spatafora J.W."/>
            <person name="Visel A."/>
            <person name="Grigoriev I.V."/>
        </authorList>
    </citation>
    <scope>NUCLEOTIDE SEQUENCE [LARGE SCALE GENOMIC DNA]</scope>
    <source>
        <strain evidence="3 4">CBS 129021</strain>
    </source>
</reference>
<sequence length="944" mass="102504">MDFSSDSTRDEGDLIVTLKAYNPGPLFVEPERQIRLTPKNTSIFIGRASKVPSKGFVAGRANAWFESPVMSRQHAELIANFDNKSISIKDIGSLHGTFHTSNGTEKRLPEKEQVKLANGDKIRFGIDIYRSQQTFPPSTVEVHMNWSQPISETKAILSSTNKFTVPDYDESDNDIIMENRTHGVTESIDLTGDSPSFKSRYTPSNTIVVQRNETLSSDFIDLTYEPDHEAERELDLPSHAETEVDLAVSEAGASEPEKEDHNSEQESELDVEPHNDLRWRPGGIVSDSDSDCDSDGMSYCSDAEGEREDLHNAERRSLSPIIAMHDATMEMGGWDDSDDGDSVSDSYDSDESESRHLPFSEDEEHSNMEDMAVENSDSDDHSDLEDDNSSISQMDADSTSDYFEEDEALIFRDENYFDENDNMDSESDDQVETSLFDQSHKDSSPSSSPVAQQAKNVLNFGHPHTGLFVPPPPSSTDAPAASQFLSPWASTPPPYLDNANLSKFADAMKAISKPSGFAQGQPGIVSLASFNSAGQRERQPSPSDAAMAKSHPACDQLYKSTAQVLGEKTGKFEFFAARDINKSRAAVMSEKPSAPIKPPTPTVARPPSPVPLISAIRETLGSATANNAGETSNKQTRPPISPTAKPVASAWTEPTPAKASSLPHSKIVPDTLHFGMPDRAALSLSPPVQSAWIATGNSFINSPPNSVSEKRTRLQSPELDMTSAFTFQQSKLAAKTKVENIRRLPIQDLLAKEASPVSRESETPIDGTSAKRCASLQSSFSANATRTDAYAEDNVAKIFTLANDTTSHAATPAEDATAKSLASGSRSARQPVSVQYSTIIEQSPAARPPKRCFNTFVEDLSTVKSVPRDRAKVETVKGLATHSAAPESAAGSLMEADVETRPAKRRRFTKMATYGRRVAEVAAFVGLGAAAVFSTLVATAPQFA</sequence>
<feature type="compositionally biased region" description="Polar residues" evidence="1">
    <location>
        <begin position="391"/>
        <end position="401"/>
    </location>
</feature>
<dbReference type="PROSITE" id="PS50006">
    <property type="entry name" value="FHA_DOMAIN"/>
    <property type="match status" value="1"/>
</dbReference>
<evidence type="ECO:0000259" key="2">
    <source>
        <dbReference type="PROSITE" id="PS50006"/>
    </source>
</evidence>
<evidence type="ECO:0000256" key="1">
    <source>
        <dbReference type="SAM" id="MobiDB-lite"/>
    </source>
</evidence>
<dbReference type="OrthoDB" id="4096268at2759"/>
<dbReference type="InParanoid" id="A0A1Y2EBJ0"/>
<dbReference type="STRING" id="1141098.A0A1Y2EBJ0"/>
<dbReference type="InterPro" id="IPR051176">
    <property type="entry name" value="Cent_Immune-Sig_Mod"/>
</dbReference>
<gene>
    <name evidence="3" type="ORF">BCR38DRAFT_482395</name>
</gene>
<protein>
    <recommendedName>
        <fullName evidence="2">FHA domain-containing protein</fullName>
    </recommendedName>
</protein>
<feature type="compositionally biased region" description="Basic and acidic residues" evidence="1">
    <location>
        <begin position="308"/>
        <end position="317"/>
    </location>
</feature>
<feature type="region of interest" description="Disordered" evidence="1">
    <location>
        <begin position="589"/>
        <end position="608"/>
    </location>
</feature>
<evidence type="ECO:0000313" key="4">
    <source>
        <dbReference type="Proteomes" id="UP000193689"/>
    </source>
</evidence>
<proteinExistence type="predicted"/>
<accession>A0A1Y2EBJ0</accession>
<dbReference type="PANTHER" id="PTHR15715">
    <property type="entry name" value="CENTROSOMAL PROTEIN OF 170 KDA"/>
    <property type="match status" value="1"/>
</dbReference>
<feature type="domain" description="FHA" evidence="2">
    <location>
        <begin position="43"/>
        <end position="98"/>
    </location>
</feature>
<comment type="caution">
    <text evidence="3">The sequence shown here is derived from an EMBL/GenBank/DDBJ whole genome shotgun (WGS) entry which is preliminary data.</text>
</comment>
<dbReference type="PANTHER" id="PTHR15715:SF48">
    <property type="entry name" value="FHA DOMAIN-CONTAINING PROTEIN"/>
    <property type="match status" value="1"/>
</dbReference>
<dbReference type="GeneID" id="63779710"/>
<dbReference type="RefSeq" id="XP_040719208.1">
    <property type="nucleotide sequence ID" value="XM_040863498.1"/>
</dbReference>
<dbReference type="AlphaFoldDB" id="A0A1Y2EBJ0"/>
<dbReference type="Proteomes" id="UP000193689">
    <property type="component" value="Unassembled WGS sequence"/>
</dbReference>
<dbReference type="Pfam" id="PF00498">
    <property type="entry name" value="FHA"/>
    <property type="match status" value="1"/>
</dbReference>
<keyword evidence="4" id="KW-1185">Reference proteome</keyword>
<dbReference type="Gene3D" id="2.60.200.20">
    <property type="match status" value="1"/>
</dbReference>
<feature type="region of interest" description="Disordered" evidence="1">
    <location>
        <begin position="244"/>
        <end position="485"/>
    </location>
</feature>
<feature type="compositionally biased region" description="Acidic residues" evidence="1">
    <location>
        <begin position="416"/>
        <end position="431"/>
    </location>
</feature>
<feature type="compositionally biased region" description="Pro residues" evidence="1">
    <location>
        <begin position="595"/>
        <end position="608"/>
    </location>
</feature>
<name>A0A1Y2EBJ0_9PEZI</name>
<feature type="compositionally biased region" description="Polar residues" evidence="1">
    <location>
        <begin position="622"/>
        <end position="638"/>
    </location>
</feature>